<proteinExistence type="predicted"/>
<dbReference type="Proteomes" id="UP001372338">
    <property type="component" value="Unassembled WGS sequence"/>
</dbReference>
<dbReference type="EMBL" id="JAYWIO010000007">
    <property type="protein sequence ID" value="KAK7251019.1"/>
    <property type="molecule type" value="Genomic_DNA"/>
</dbReference>
<gene>
    <name evidence="2" type="ORF">RIF29_33878</name>
</gene>
<keyword evidence="1" id="KW-0808">Transferase</keyword>
<evidence type="ECO:0008006" key="4">
    <source>
        <dbReference type="Google" id="ProtNLM"/>
    </source>
</evidence>
<keyword evidence="3" id="KW-1185">Reference proteome</keyword>
<protein>
    <recommendedName>
        <fullName evidence="4">Acetyltransferase</fullName>
    </recommendedName>
</protein>
<evidence type="ECO:0000313" key="2">
    <source>
        <dbReference type="EMBL" id="KAK7251019.1"/>
    </source>
</evidence>
<dbReference type="Pfam" id="PF02458">
    <property type="entry name" value="Transferase"/>
    <property type="match status" value="1"/>
</dbReference>
<evidence type="ECO:0000256" key="1">
    <source>
        <dbReference type="ARBA" id="ARBA00022679"/>
    </source>
</evidence>
<reference evidence="2 3" key="1">
    <citation type="submission" date="2024-01" db="EMBL/GenBank/DDBJ databases">
        <title>The genomes of 5 underutilized Papilionoideae crops provide insights into root nodulation and disease resistanc.</title>
        <authorList>
            <person name="Yuan L."/>
        </authorList>
    </citation>
    <scope>NUCLEOTIDE SEQUENCE [LARGE SCALE GENOMIC DNA]</scope>
    <source>
        <strain evidence="2">ZHUSHIDOU_FW_LH</strain>
        <tissue evidence="2">Leaf</tissue>
    </source>
</reference>
<comment type="caution">
    <text evidence="2">The sequence shown here is derived from an EMBL/GenBank/DDBJ whole genome shotgun (WGS) entry which is preliminary data.</text>
</comment>
<dbReference type="PANTHER" id="PTHR31896:SF43">
    <property type="entry name" value="PROTEIN ENHANCED PSEUDOMONAS SUSCEPTIBILITY 1"/>
    <property type="match status" value="1"/>
</dbReference>
<dbReference type="InterPro" id="IPR023213">
    <property type="entry name" value="CAT-like_dom_sf"/>
</dbReference>
<dbReference type="GO" id="GO:0016740">
    <property type="term" value="F:transferase activity"/>
    <property type="evidence" value="ECO:0007669"/>
    <property type="project" value="UniProtKB-KW"/>
</dbReference>
<accession>A0AAN9HX24</accession>
<evidence type="ECO:0000313" key="3">
    <source>
        <dbReference type="Proteomes" id="UP001372338"/>
    </source>
</evidence>
<dbReference type="PANTHER" id="PTHR31896">
    <property type="entry name" value="FAMILY REGULATORY PROTEIN, PUTATIVE (AFU_ORTHOLOGUE AFUA_3G14730)-RELATED"/>
    <property type="match status" value="1"/>
</dbReference>
<dbReference type="AlphaFoldDB" id="A0AAN9HX24"/>
<dbReference type="InterPro" id="IPR051283">
    <property type="entry name" value="Sec_Metabolite_Acyltrans"/>
</dbReference>
<sequence>MVPPLAEDYFGNALLIGDVTIKAGELVLEGGIGKTASEMNKMISSYSEDNIKSHYESWVRSPKLLSIGSLVNSNVLATSSSLSFDFYGNDFGWGKPVAV</sequence>
<organism evidence="2 3">
    <name type="scientific">Crotalaria pallida</name>
    <name type="common">Smooth rattlebox</name>
    <name type="synonym">Crotalaria striata</name>
    <dbReference type="NCBI Taxonomy" id="3830"/>
    <lineage>
        <taxon>Eukaryota</taxon>
        <taxon>Viridiplantae</taxon>
        <taxon>Streptophyta</taxon>
        <taxon>Embryophyta</taxon>
        <taxon>Tracheophyta</taxon>
        <taxon>Spermatophyta</taxon>
        <taxon>Magnoliopsida</taxon>
        <taxon>eudicotyledons</taxon>
        <taxon>Gunneridae</taxon>
        <taxon>Pentapetalae</taxon>
        <taxon>rosids</taxon>
        <taxon>fabids</taxon>
        <taxon>Fabales</taxon>
        <taxon>Fabaceae</taxon>
        <taxon>Papilionoideae</taxon>
        <taxon>50 kb inversion clade</taxon>
        <taxon>genistoids sensu lato</taxon>
        <taxon>core genistoids</taxon>
        <taxon>Crotalarieae</taxon>
        <taxon>Crotalaria</taxon>
    </lineage>
</organism>
<dbReference type="Gene3D" id="3.30.559.10">
    <property type="entry name" value="Chloramphenicol acetyltransferase-like domain"/>
    <property type="match status" value="1"/>
</dbReference>
<name>A0AAN9HX24_CROPI</name>